<proteinExistence type="predicted"/>
<sequence>MHHLRRGIIGKISGFAAICAILLLSLAPVASQAFEHARIESMLASVCAADARTSHDSHPVDHDAVGHLQVCAYCDLIAHAPTPPVSLDRTFCAFPSNETFADAIFDDAPRRALLNAAQPRAPPAFA</sequence>
<name>A0AA37IG84_9BURK</name>
<dbReference type="InterPro" id="IPR021333">
    <property type="entry name" value="DUF2946"/>
</dbReference>
<organism evidence="1 2">
    <name type="scientific">Caballeronia novacaledonica</name>
    <dbReference type="NCBI Taxonomy" id="1544861"/>
    <lineage>
        <taxon>Bacteria</taxon>
        <taxon>Pseudomonadati</taxon>
        <taxon>Pseudomonadota</taxon>
        <taxon>Betaproteobacteria</taxon>
        <taxon>Burkholderiales</taxon>
        <taxon>Burkholderiaceae</taxon>
        <taxon>Caballeronia</taxon>
    </lineage>
</organism>
<accession>A0AA37IG84</accession>
<dbReference type="EMBL" id="BPUS01000017">
    <property type="protein sequence ID" value="GJH28627.1"/>
    <property type="molecule type" value="Genomic_DNA"/>
</dbReference>
<reference evidence="1" key="1">
    <citation type="submission" date="2022-09" db="EMBL/GenBank/DDBJ databases">
        <title>Isolation and characterization of 3-chlorobenzoate degrading bacteria from soils in Shizuoka.</title>
        <authorList>
            <person name="Ifat A."/>
            <person name="Ogawa N."/>
            <person name="Kimbara K."/>
            <person name="Moriuchi R."/>
            <person name="Dohra H."/>
            <person name="Shintani M."/>
        </authorList>
    </citation>
    <scope>NUCLEOTIDE SEQUENCE</scope>
    <source>
        <strain evidence="1">19CS4-2</strain>
    </source>
</reference>
<dbReference type="RefSeq" id="WP_238215554.1">
    <property type="nucleotide sequence ID" value="NZ_BPUS01000017.1"/>
</dbReference>
<evidence type="ECO:0000313" key="2">
    <source>
        <dbReference type="Proteomes" id="UP001055111"/>
    </source>
</evidence>
<dbReference type="AlphaFoldDB" id="A0AA37IG84"/>
<dbReference type="Proteomes" id="UP001055111">
    <property type="component" value="Unassembled WGS sequence"/>
</dbReference>
<comment type="caution">
    <text evidence="1">The sequence shown here is derived from an EMBL/GenBank/DDBJ whole genome shotgun (WGS) entry which is preliminary data.</text>
</comment>
<evidence type="ECO:0000313" key="1">
    <source>
        <dbReference type="EMBL" id="GJH28627.1"/>
    </source>
</evidence>
<dbReference type="Pfam" id="PF11162">
    <property type="entry name" value="DUF2946"/>
    <property type="match status" value="1"/>
</dbReference>
<gene>
    <name evidence="1" type="ORF">CBA19CS42_28945</name>
</gene>
<protein>
    <submittedName>
        <fullName evidence="1">DUF2946 domain-containing protein</fullName>
    </submittedName>
</protein>